<accession>A0ABT8RCU2</accession>
<evidence type="ECO:0000313" key="2">
    <source>
        <dbReference type="Proteomes" id="UP001168528"/>
    </source>
</evidence>
<keyword evidence="2" id="KW-1185">Reference proteome</keyword>
<dbReference type="RefSeq" id="WP_302039358.1">
    <property type="nucleotide sequence ID" value="NZ_JAUKPO010000012.1"/>
</dbReference>
<gene>
    <name evidence="1" type="ORF">Q0590_19930</name>
</gene>
<protein>
    <submittedName>
        <fullName evidence="1">Uncharacterized protein</fullName>
    </submittedName>
</protein>
<dbReference type="EMBL" id="JAUKPO010000012">
    <property type="protein sequence ID" value="MDO1448557.1"/>
    <property type="molecule type" value="Genomic_DNA"/>
</dbReference>
<name>A0ABT8RCU2_9BACT</name>
<evidence type="ECO:0000313" key="1">
    <source>
        <dbReference type="EMBL" id="MDO1448557.1"/>
    </source>
</evidence>
<reference evidence="1" key="1">
    <citation type="submission" date="2023-07" db="EMBL/GenBank/DDBJ databases">
        <title>The genome sequence of Rhodocytophaga aerolata KACC 12507.</title>
        <authorList>
            <person name="Zhang X."/>
        </authorList>
    </citation>
    <scope>NUCLEOTIDE SEQUENCE</scope>
    <source>
        <strain evidence="1">KACC 12507</strain>
    </source>
</reference>
<sequence>MKNKLLLIVGFFSIFLQACDKCNIDYDFVYNNGLNFRLLSKTNKQPLLGLAGSYNFNDVKIFNENGKSIDVETDGSATIYFLTYEDRKISSGTQIRRQFYLYLSPTDTDTITVDFVKSVDDCGYDNLSNVEFRYNDILYTNVSCCHNIDFYK</sequence>
<organism evidence="1 2">
    <name type="scientific">Rhodocytophaga aerolata</name>
    <dbReference type="NCBI Taxonomy" id="455078"/>
    <lineage>
        <taxon>Bacteria</taxon>
        <taxon>Pseudomonadati</taxon>
        <taxon>Bacteroidota</taxon>
        <taxon>Cytophagia</taxon>
        <taxon>Cytophagales</taxon>
        <taxon>Rhodocytophagaceae</taxon>
        <taxon>Rhodocytophaga</taxon>
    </lineage>
</organism>
<proteinExistence type="predicted"/>
<dbReference type="Proteomes" id="UP001168528">
    <property type="component" value="Unassembled WGS sequence"/>
</dbReference>
<comment type="caution">
    <text evidence="1">The sequence shown here is derived from an EMBL/GenBank/DDBJ whole genome shotgun (WGS) entry which is preliminary data.</text>
</comment>
<dbReference type="PROSITE" id="PS51257">
    <property type="entry name" value="PROKAR_LIPOPROTEIN"/>
    <property type="match status" value="1"/>
</dbReference>